<evidence type="ECO:0000313" key="2">
    <source>
        <dbReference type="Proteomes" id="UP000634476"/>
    </source>
</evidence>
<dbReference type="Gene3D" id="3.40.50.150">
    <property type="entry name" value="Vaccinia Virus protein VP39"/>
    <property type="match status" value="1"/>
</dbReference>
<dbReference type="CDD" id="cd02440">
    <property type="entry name" value="AdoMet_MTases"/>
    <property type="match status" value="1"/>
</dbReference>
<dbReference type="EMBL" id="BOOK01000030">
    <property type="protein sequence ID" value="GII02044.1"/>
    <property type="molecule type" value="Genomic_DNA"/>
</dbReference>
<evidence type="ECO:0000313" key="1">
    <source>
        <dbReference type="EMBL" id="GII02044.1"/>
    </source>
</evidence>
<dbReference type="PIRSF" id="PIRSF017393">
    <property type="entry name" value="MTase_SAV2177"/>
    <property type="match status" value="1"/>
</dbReference>
<reference evidence="1" key="1">
    <citation type="submission" date="2021-01" db="EMBL/GenBank/DDBJ databases">
        <title>Whole genome shotgun sequence of Planobispora takensis NBRC 109077.</title>
        <authorList>
            <person name="Komaki H."/>
            <person name="Tamura T."/>
        </authorList>
    </citation>
    <scope>NUCLEOTIDE SEQUENCE</scope>
    <source>
        <strain evidence="1">NBRC 109077</strain>
    </source>
</reference>
<sequence>MAPSGRERAKLDTSIPSEGRIADYFLGGKDNFAADRAAAERVLSIAPELPAMTREGRRFLARVVEFLAAEAGIRQFIDIGCGLPTQGNVHEIVHSVAPEARVVYVDNDPMVVTHGQALLQDDRRTVVVEADVRDPAALLGHPELTRMIDFDRPVAVLLFALLHILPDDDTVTQIITHLRKAIAPGSYLAFSHAVADLCPETTARLARVYYEQGSITGGWRANLRTKAEVERFLDGFEPVEPGVVYIPQWRPGEEISHMADTVWVVGGVGRRTNR</sequence>
<dbReference type="InterPro" id="IPR006764">
    <property type="entry name" value="SAM_dep_MeTrfase_SAV2177_type"/>
</dbReference>
<dbReference type="Proteomes" id="UP000634476">
    <property type="component" value="Unassembled WGS sequence"/>
</dbReference>
<dbReference type="InterPro" id="IPR029063">
    <property type="entry name" value="SAM-dependent_MTases_sf"/>
</dbReference>
<organism evidence="1 2">
    <name type="scientific">Planobispora takensis</name>
    <dbReference type="NCBI Taxonomy" id="1367882"/>
    <lineage>
        <taxon>Bacteria</taxon>
        <taxon>Bacillati</taxon>
        <taxon>Actinomycetota</taxon>
        <taxon>Actinomycetes</taxon>
        <taxon>Streptosporangiales</taxon>
        <taxon>Streptosporangiaceae</taxon>
        <taxon>Planobispora</taxon>
    </lineage>
</organism>
<dbReference type="RefSeq" id="WP_203876401.1">
    <property type="nucleotide sequence ID" value="NZ_BOOK01000030.1"/>
</dbReference>
<dbReference type="AlphaFoldDB" id="A0A8J3T6U8"/>
<accession>A0A8J3T6U8</accession>
<comment type="caution">
    <text evidence="1">The sequence shown here is derived from an EMBL/GenBank/DDBJ whole genome shotgun (WGS) entry which is preliminary data.</text>
</comment>
<keyword evidence="2" id="KW-1185">Reference proteome</keyword>
<dbReference type="Pfam" id="PF04672">
    <property type="entry name" value="Methyltransf_19"/>
    <property type="match status" value="1"/>
</dbReference>
<protein>
    <recommendedName>
        <fullName evidence="3">SAM-dependent methyltransferase</fullName>
    </recommendedName>
</protein>
<evidence type="ECO:0008006" key="3">
    <source>
        <dbReference type="Google" id="ProtNLM"/>
    </source>
</evidence>
<proteinExistence type="predicted"/>
<name>A0A8J3T6U8_9ACTN</name>
<dbReference type="SUPFAM" id="SSF53335">
    <property type="entry name" value="S-adenosyl-L-methionine-dependent methyltransferases"/>
    <property type="match status" value="1"/>
</dbReference>
<gene>
    <name evidence="1" type="ORF">Pta02_40520</name>
</gene>